<evidence type="ECO:0000313" key="2">
    <source>
        <dbReference type="EMBL" id="PMD31052.1"/>
    </source>
</evidence>
<organism evidence="2 3">
    <name type="scientific">Hyaloscypha variabilis (strain UAMH 11265 / GT02V1 / F)</name>
    <name type="common">Meliniomyces variabilis</name>
    <dbReference type="NCBI Taxonomy" id="1149755"/>
    <lineage>
        <taxon>Eukaryota</taxon>
        <taxon>Fungi</taxon>
        <taxon>Dikarya</taxon>
        <taxon>Ascomycota</taxon>
        <taxon>Pezizomycotina</taxon>
        <taxon>Leotiomycetes</taxon>
        <taxon>Helotiales</taxon>
        <taxon>Hyaloscyphaceae</taxon>
        <taxon>Hyaloscypha</taxon>
        <taxon>Hyaloscypha variabilis</taxon>
    </lineage>
</organism>
<name>A0A2J6QXR7_HYAVF</name>
<dbReference type="AlphaFoldDB" id="A0A2J6QXR7"/>
<feature type="region of interest" description="Disordered" evidence="1">
    <location>
        <begin position="61"/>
        <end position="82"/>
    </location>
</feature>
<evidence type="ECO:0000256" key="1">
    <source>
        <dbReference type="SAM" id="MobiDB-lite"/>
    </source>
</evidence>
<gene>
    <name evidence="2" type="ORF">L207DRAFT_591986</name>
</gene>
<proteinExistence type="predicted"/>
<accession>A0A2J6QXR7</accession>
<dbReference type="EMBL" id="KZ613964">
    <property type="protein sequence ID" value="PMD31052.1"/>
    <property type="molecule type" value="Genomic_DNA"/>
</dbReference>
<sequence>MCRKNKYAYCGHEEFVEPYCPKECITVEKFEMWDWCHGESCKPAREEAEAQLRKEPAKYAFSKDAGHARVQNSPKRKDHKLKRNYAQIAQAREDKKRAQKEARASVLGPEIVRKYQAEVAAQEALQWDALQREAKEREDREQGAETWARGQEIIAKYGEAAREREPRLREEEERKQREKGEQERQRHNSYNKEWARKRRNAGKSPDSKAKK</sequence>
<dbReference type="Proteomes" id="UP000235786">
    <property type="component" value="Unassembled WGS sequence"/>
</dbReference>
<feature type="region of interest" description="Disordered" evidence="1">
    <location>
        <begin position="158"/>
        <end position="211"/>
    </location>
</feature>
<protein>
    <submittedName>
        <fullName evidence="2">Uncharacterized protein</fullName>
    </submittedName>
</protein>
<evidence type="ECO:0000313" key="3">
    <source>
        <dbReference type="Proteomes" id="UP000235786"/>
    </source>
</evidence>
<feature type="compositionally biased region" description="Basic and acidic residues" evidence="1">
    <location>
        <begin position="159"/>
        <end position="186"/>
    </location>
</feature>
<keyword evidence="3" id="KW-1185">Reference proteome</keyword>
<reference evidence="2 3" key="1">
    <citation type="submission" date="2016-04" db="EMBL/GenBank/DDBJ databases">
        <title>A degradative enzymes factory behind the ericoid mycorrhizal symbiosis.</title>
        <authorList>
            <consortium name="DOE Joint Genome Institute"/>
            <person name="Martino E."/>
            <person name="Morin E."/>
            <person name="Grelet G."/>
            <person name="Kuo A."/>
            <person name="Kohler A."/>
            <person name="Daghino S."/>
            <person name="Barry K."/>
            <person name="Choi C."/>
            <person name="Cichocki N."/>
            <person name="Clum A."/>
            <person name="Copeland A."/>
            <person name="Hainaut M."/>
            <person name="Haridas S."/>
            <person name="Labutti K."/>
            <person name="Lindquist E."/>
            <person name="Lipzen A."/>
            <person name="Khouja H.-R."/>
            <person name="Murat C."/>
            <person name="Ohm R."/>
            <person name="Olson A."/>
            <person name="Spatafora J."/>
            <person name="Veneault-Fourrey C."/>
            <person name="Henrissat B."/>
            <person name="Grigoriev I."/>
            <person name="Martin F."/>
            <person name="Perotto S."/>
        </authorList>
    </citation>
    <scope>NUCLEOTIDE SEQUENCE [LARGE SCALE GENOMIC DNA]</scope>
    <source>
        <strain evidence="2 3">F</strain>
    </source>
</reference>